<organism evidence="5 6">
    <name type="scientific">Tahibacter soli</name>
    <dbReference type="NCBI Taxonomy" id="2983605"/>
    <lineage>
        <taxon>Bacteria</taxon>
        <taxon>Pseudomonadati</taxon>
        <taxon>Pseudomonadota</taxon>
        <taxon>Gammaproteobacteria</taxon>
        <taxon>Lysobacterales</taxon>
        <taxon>Rhodanobacteraceae</taxon>
        <taxon>Tahibacter</taxon>
    </lineage>
</organism>
<accession>A0A9X4BJQ4</accession>
<dbReference type="PIRSF" id="PIRSF019455">
    <property type="entry name" value="CopR_AtkY"/>
    <property type="match status" value="1"/>
</dbReference>
<keyword evidence="3" id="KW-0238">DNA-binding</keyword>
<dbReference type="GO" id="GO:0045892">
    <property type="term" value="P:negative regulation of DNA-templated transcription"/>
    <property type="evidence" value="ECO:0007669"/>
    <property type="project" value="InterPro"/>
</dbReference>
<comment type="similarity">
    <text evidence="1">Belongs to the BlaI transcriptional regulatory family.</text>
</comment>
<dbReference type="SUPFAM" id="SSF46785">
    <property type="entry name" value="Winged helix' DNA-binding domain"/>
    <property type="match status" value="1"/>
</dbReference>
<evidence type="ECO:0000256" key="3">
    <source>
        <dbReference type="ARBA" id="ARBA00023125"/>
    </source>
</evidence>
<dbReference type="EMBL" id="JAOVZO020000019">
    <property type="protein sequence ID" value="MDC8014923.1"/>
    <property type="molecule type" value="Genomic_DNA"/>
</dbReference>
<dbReference type="InterPro" id="IPR036388">
    <property type="entry name" value="WH-like_DNA-bd_sf"/>
</dbReference>
<proteinExistence type="inferred from homology"/>
<dbReference type="Gene3D" id="1.10.10.10">
    <property type="entry name" value="Winged helix-like DNA-binding domain superfamily/Winged helix DNA-binding domain"/>
    <property type="match status" value="1"/>
</dbReference>
<keyword evidence="6" id="KW-1185">Reference proteome</keyword>
<dbReference type="InterPro" id="IPR005650">
    <property type="entry name" value="BlaI_family"/>
</dbReference>
<dbReference type="Gene3D" id="1.10.4040.10">
    <property type="entry name" value="Penicillinase repressor domain"/>
    <property type="match status" value="1"/>
</dbReference>
<keyword evidence="4" id="KW-0804">Transcription</keyword>
<dbReference type="Proteomes" id="UP001139971">
    <property type="component" value="Unassembled WGS sequence"/>
</dbReference>
<dbReference type="RefSeq" id="WP_263540839.1">
    <property type="nucleotide sequence ID" value="NZ_JAOVZO020000019.1"/>
</dbReference>
<dbReference type="AlphaFoldDB" id="A0A9X4BJQ4"/>
<protein>
    <submittedName>
        <fullName evidence="5">BlaI/MecI/CopY family transcriptional regulator</fullName>
    </submittedName>
</protein>
<evidence type="ECO:0000256" key="2">
    <source>
        <dbReference type="ARBA" id="ARBA00023015"/>
    </source>
</evidence>
<dbReference type="InterPro" id="IPR036390">
    <property type="entry name" value="WH_DNA-bd_sf"/>
</dbReference>
<gene>
    <name evidence="5" type="ORF">OD750_020450</name>
</gene>
<keyword evidence="2" id="KW-0805">Transcription regulation</keyword>
<name>A0A9X4BJQ4_9GAMM</name>
<dbReference type="GO" id="GO:0003677">
    <property type="term" value="F:DNA binding"/>
    <property type="evidence" value="ECO:0007669"/>
    <property type="project" value="UniProtKB-KW"/>
</dbReference>
<comment type="caution">
    <text evidence="5">The sequence shown here is derived from an EMBL/GenBank/DDBJ whole genome shotgun (WGS) entry which is preliminary data.</text>
</comment>
<dbReference type="Pfam" id="PF03965">
    <property type="entry name" value="Penicillinase_R"/>
    <property type="match status" value="1"/>
</dbReference>
<evidence type="ECO:0000256" key="1">
    <source>
        <dbReference type="ARBA" id="ARBA00011046"/>
    </source>
</evidence>
<evidence type="ECO:0000313" key="6">
    <source>
        <dbReference type="Proteomes" id="UP001139971"/>
    </source>
</evidence>
<reference evidence="5" key="1">
    <citation type="submission" date="2023-02" db="EMBL/GenBank/DDBJ databases">
        <title>Tahibacter soli sp. nov. isolated from soil.</title>
        <authorList>
            <person name="Baek J.H."/>
            <person name="Lee J.K."/>
            <person name="Choi D.G."/>
            <person name="Jeon C.O."/>
        </authorList>
    </citation>
    <scope>NUCLEOTIDE SEQUENCE</scope>
    <source>
        <strain evidence="5">BL</strain>
    </source>
</reference>
<evidence type="ECO:0000313" key="5">
    <source>
        <dbReference type="EMBL" id="MDC8014923.1"/>
    </source>
</evidence>
<sequence length="131" mass="14326">MAGKKQDVALSDLQIAVMRVLWERGEPSTADVAEVLAAERGLKHTTVATLLTRLEKRGVVAMRRDGRQLYYRALVSEPDVRRSMVADLLSSLFGGDARALVSHLVDESEIAPGDLDRLRKRLKAAAGEDGT</sequence>
<evidence type="ECO:0000256" key="4">
    <source>
        <dbReference type="ARBA" id="ARBA00023163"/>
    </source>
</evidence>